<evidence type="ECO:0000259" key="6">
    <source>
        <dbReference type="Pfam" id="PF08374"/>
    </source>
</evidence>
<evidence type="ECO:0000313" key="7">
    <source>
        <dbReference type="EMBL" id="VDP71578.1"/>
    </source>
</evidence>
<reference evidence="7 8" key="2">
    <citation type="submission" date="2018-11" db="EMBL/GenBank/DDBJ databases">
        <authorList>
            <consortium name="Pathogen Informatics"/>
        </authorList>
    </citation>
    <scope>NUCLEOTIDE SEQUENCE [LARGE SCALE GENOMIC DNA]</scope>
    <source>
        <strain evidence="7 8">Egypt</strain>
    </source>
</reference>
<dbReference type="AlphaFoldDB" id="A0A183AAV5"/>
<evidence type="ECO:0000313" key="9">
    <source>
        <dbReference type="WBParaSite" id="ECPE_0000409801-mRNA-1"/>
    </source>
</evidence>
<feature type="compositionally biased region" description="Basic and acidic residues" evidence="4">
    <location>
        <begin position="93"/>
        <end position="103"/>
    </location>
</feature>
<organism evidence="9">
    <name type="scientific">Echinostoma caproni</name>
    <dbReference type="NCBI Taxonomy" id="27848"/>
    <lineage>
        <taxon>Eukaryota</taxon>
        <taxon>Metazoa</taxon>
        <taxon>Spiralia</taxon>
        <taxon>Lophotrochozoa</taxon>
        <taxon>Platyhelminthes</taxon>
        <taxon>Trematoda</taxon>
        <taxon>Digenea</taxon>
        <taxon>Plagiorchiida</taxon>
        <taxon>Echinostomata</taxon>
        <taxon>Echinostomatoidea</taxon>
        <taxon>Echinostomatidae</taxon>
        <taxon>Echinostoma</taxon>
    </lineage>
</organism>
<evidence type="ECO:0000313" key="8">
    <source>
        <dbReference type="Proteomes" id="UP000272942"/>
    </source>
</evidence>
<keyword evidence="3" id="KW-0732">Signal</keyword>
<dbReference type="GO" id="GO:0005886">
    <property type="term" value="C:plasma membrane"/>
    <property type="evidence" value="ECO:0007669"/>
    <property type="project" value="UniProtKB-SubCell"/>
</dbReference>
<accession>A0A183AAV5</accession>
<evidence type="ECO:0000256" key="2">
    <source>
        <dbReference type="ARBA" id="ARBA00022475"/>
    </source>
</evidence>
<sequence length="103" mass="11301">MSSPVEKLGPSQNYLSAFSAYFDSGNNLALSPAAIGGIVAGIIGVILIIVLIVVLVYYCRVRHPKYQSAYNTDEDQGNRAQTAEHALQQKLIRHPDVKPELYI</sequence>
<dbReference type="InterPro" id="IPR013585">
    <property type="entry name" value="Protocadherin"/>
</dbReference>
<keyword evidence="5" id="KW-0472">Membrane</keyword>
<protein>
    <submittedName>
        <fullName evidence="9">Protocadherin domain-containing protein</fullName>
    </submittedName>
</protein>
<dbReference type="Proteomes" id="UP000272942">
    <property type="component" value="Unassembled WGS sequence"/>
</dbReference>
<dbReference type="EMBL" id="UZAN01040981">
    <property type="protein sequence ID" value="VDP71578.1"/>
    <property type="molecule type" value="Genomic_DNA"/>
</dbReference>
<dbReference type="WBParaSite" id="ECPE_0000409801-mRNA-1">
    <property type="protein sequence ID" value="ECPE_0000409801-mRNA-1"/>
    <property type="gene ID" value="ECPE_0000409801"/>
</dbReference>
<dbReference type="Pfam" id="PF08374">
    <property type="entry name" value="Protocadherin"/>
    <property type="match status" value="1"/>
</dbReference>
<keyword evidence="5" id="KW-1133">Transmembrane helix</keyword>
<evidence type="ECO:0000256" key="5">
    <source>
        <dbReference type="SAM" id="Phobius"/>
    </source>
</evidence>
<proteinExistence type="predicted"/>
<dbReference type="OrthoDB" id="6260769at2759"/>
<feature type="domain" description="Protocadherin" evidence="6">
    <location>
        <begin position="35"/>
        <end position="87"/>
    </location>
</feature>
<comment type="subcellular location">
    <subcellularLocation>
        <location evidence="1">Cell membrane</location>
        <topology evidence="1">Single-pass type I membrane protein</topology>
    </subcellularLocation>
</comment>
<keyword evidence="2" id="KW-1003">Cell membrane</keyword>
<reference evidence="9" key="1">
    <citation type="submission" date="2016-06" db="UniProtKB">
        <authorList>
            <consortium name="WormBaseParasite"/>
        </authorList>
    </citation>
    <scope>IDENTIFICATION</scope>
</reference>
<feature type="transmembrane region" description="Helical" evidence="5">
    <location>
        <begin position="33"/>
        <end position="58"/>
    </location>
</feature>
<evidence type="ECO:0000256" key="3">
    <source>
        <dbReference type="ARBA" id="ARBA00022729"/>
    </source>
</evidence>
<evidence type="ECO:0000256" key="4">
    <source>
        <dbReference type="SAM" id="MobiDB-lite"/>
    </source>
</evidence>
<gene>
    <name evidence="7" type="ORF">ECPE_LOCUS4090</name>
</gene>
<keyword evidence="5" id="KW-0812">Transmembrane</keyword>
<feature type="region of interest" description="Disordered" evidence="4">
    <location>
        <begin position="69"/>
        <end position="103"/>
    </location>
</feature>
<evidence type="ECO:0000256" key="1">
    <source>
        <dbReference type="ARBA" id="ARBA00004251"/>
    </source>
</evidence>
<name>A0A183AAV5_9TREM</name>
<keyword evidence="8" id="KW-1185">Reference proteome</keyword>